<evidence type="ECO:0000256" key="2">
    <source>
        <dbReference type="SAM" id="Phobius"/>
    </source>
</evidence>
<name>A0AAN6NMZ4_9PEZI</name>
<feature type="region of interest" description="Disordered" evidence="1">
    <location>
        <begin position="145"/>
        <end position="193"/>
    </location>
</feature>
<keyword evidence="2" id="KW-0472">Membrane</keyword>
<reference evidence="3" key="1">
    <citation type="journal article" date="2023" name="Mol. Phylogenet. Evol.">
        <title>Genome-scale phylogeny and comparative genomics of the fungal order Sordariales.</title>
        <authorList>
            <person name="Hensen N."/>
            <person name="Bonometti L."/>
            <person name="Westerberg I."/>
            <person name="Brannstrom I.O."/>
            <person name="Guillou S."/>
            <person name="Cros-Aarteil S."/>
            <person name="Calhoun S."/>
            <person name="Haridas S."/>
            <person name="Kuo A."/>
            <person name="Mondo S."/>
            <person name="Pangilinan J."/>
            <person name="Riley R."/>
            <person name="LaButti K."/>
            <person name="Andreopoulos B."/>
            <person name="Lipzen A."/>
            <person name="Chen C."/>
            <person name="Yan M."/>
            <person name="Daum C."/>
            <person name="Ng V."/>
            <person name="Clum A."/>
            <person name="Steindorff A."/>
            <person name="Ohm R.A."/>
            <person name="Martin F."/>
            <person name="Silar P."/>
            <person name="Natvig D.O."/>
            <person name="Lalanne C."/>
            <person name="Gautier V."/>
            <person name="Ament-Velasquez S.L."/>
            <person name="Kruys A."/>
            <person name="Hutchinson M.I."/>
            <person name="Powell A.J."/>
            <person name="Barry K."/>
            <person name="Miller A.N."/>
            <person name="Grigoriev I.V."/>
            <person name="Debuchy R."/>
            <person name="Gladieux P."/>
            <person name="Hiltunen Thoren M."/>
            <person name="Johannesson H."/>
        </authorList>
    </citation>
    <scope>NUCLEOTIDE SEQUENCE</scope>
    <source>
        <strain evidence="3">CBS 626.80</strain>
    </source>
</reference>
<dbReference type="Proteomes" id="UP001303222">
    <property type="component" value="Unassembled WGS sequence"/>
</dbReference>
<keyword evidence="2" id="KW-1133">Transmembrane helix</keyword>
<dbReference type="EMBL" id="MU859241">
    <property type="protein sequence ID" value="KAK3948841.1"/>
    <property type="molecule type" value="Genomic_DNA"/>
</dbReference>
<feature type="region of interest" description="Disordered" evidence="1">
    <location>
        <begin position="349"/>
        <end position="380"/>
    </location>
</feature>
<protein>
    <submittedName>
        <fullName evidence="3">Uncharacterized protein</fullName>
    </submittedName>
</protein>
<evidence type="ECO:0000313" key="4">
    <source>
        <dbReference type="Proteomes" id="UP001303222"/>
    </source>
</evidence>
<evidence type="ECO:0000256" key="1">
    <source>
        <dbReference type="SAM" id="MobiDB-lite"/>
    </source>
</evidence>
<keyword evidence="4" id="KW-1185">Reference proteome</keyword>
<gene>
    <name evidence="3" type="ORF">QBC32DRAFT_350509</name>
</gene>
<feature type="compositionally biased region" description="Basic and acidic residues" evidence="1">
    <location>
        <begin position="418"/>
        <end position="442"/>
    </location>
</feature>
<feature type="compositionally biased region" description="Low complexity" evidence="1">
    <location>
        <begin position="355"/>
        <end position="367"/>
    </location>
</feature>
<keyword evidence="2" id="KW-0812">Transmembrane</keyword>
<feature type="transmembrane region" description="Helical" evidence="2">
    <location>
        <begin position="217"/>
        <end position="238"/>
    </location>
</feature>
<sequence length="515" mass="55145">MDSLNQLFGFCPRRFLIANEQDIVTNCEWNAWCIDAHKCSDGCGVEQARSQFGTTKCHAASRPFCQLTRLAKSHTDEANPYWSVGCGSNRYSIHDYLLDEKAALATSVLATTSATISTATVPSIKAPHVQAPVATISTLQPVIPTSSGPPLALPTNNPPSSSSSSGASAIPSASTTTSPTPDHPGPQTSDTHTYISSANTATEEQEEAQKRHNPKSAILGSVIGGLAIIYILLFAWWYRGPRRRKREREARQVAERALREREFWRPPNGFEATGVTGPNKIQWVQGPQEEIHELGFGTMTKPKTPRLPEMPNSPQTPKTPYDTLQTKTGNESGKGDGLLGFSPLSPMVLSSRWDGTSQATSAGSSQSRVTSTNPSGSFKSKFTLGRGGTVAESGIFGFGGIGKPAKVATTATTIKEAEIAELDGRHMTSEERDRKRSERLEGPDLANQPARWEGRESSGGNSGGTFGVGGRGSNGTPGAVTRSTIVPPTESYMGQKAEDEQRGTIHVGWSPFDGK</sequence>
<dbReference type="AlphaFoldDB" id="A0AAN6NMZ4"/>
<feature type="region of interest" description="Disordered" evidence="1">
    <location>
        <begin position="418"/>
        <end position="515"/>
    </location>
</feature>
<organism evidence="3 4">
    <name type="scientific">Pseudoneurospora amorphoporcata</name>
    <dbReference type="NCBI Taxonomy" id="241081"/>
    <lineage>
        <taxon>Eukaryota</taxon>
        <taxon>Fungi</taxon>
        <taxon>Dikarya</taxon>
        <taxon>Ascomycota</taxon>
        <taxon>Pezizomycotina</taxon>
        <taxon>Sordariomycetes</taxon>
        <taxon>Sordariomycetidae</taxon>
        <taxon>Sordariales</taxon>
        <taxon>Sordariaceae</taxon>
        <taxon>Pseudoneurospora</taxon>
    </lineage>
</organism>
<feature type="compositionally biased region" description="Low complexity" evidence="1">
    <location>
        <begin position="148"/>
        <end position="180"/>
    </location>
</feature>
<reference evidence="3" key="2">
    <citation type="submission" date="2023-06" db="EMBL/GenBank/DDBJ databases">
        <authorList>
            <consortium name="Lawrence Berkeley National Laboratory"/>
            <person name="Mondo S.J."/>
            <person name="Hensen N."/>
            <person name="Bonometti L."/>
            <person name="Westerberg I."/>
            <person name="Brannstrom I.O."/>
            <person name="Guillou S."/>
            <person name="Cros-Aarteil S."/>
            <person name="Calhoun S."/>
            <person name="Haridas S."/>
            <person name="Kuo A."/>
            <person name="Pangilinan J."/>
            <person name="Riley R."/>
            <person name="Labutti K."/>
            <person name="Andreopoulos B."/>
            <person name="Lipzen A."/>
            <person name="Chen C."/>
            <person name="Yanf M."/>
            <person name="Daum C."/>
            <person name="Ng V."/>
            <person name="Clum A."/>
            <person name="Steindorff A."/>
            <person name="Ohm R."/>
            <person name="Martin F."/>
            <person name="Silar P."/>
            <person name="Natvig D."/>
            <person name="Lalanne C."/>
            <person name="Gautier V."/>
            <person name="Ament-Velasquez S.L."/>
            <person name="Kruys A."/>
            <person name="Hutchinson M.I."/>
            <person name="Powell A.J."/>
            <person name="Barry K."/>
            <person name="Miller A.N."/>
            <person name="Grigoriev I.V."/>
            <person name="Debuchy R."/>
            <person name="Gladieux P."/>
            <person name="Thoren M.H."/>
            <person name="Johannesson H."/>
        </authorList>
    </citation>
    <scope>NUCLEOTIDE SEQUENCE</scope>
    <source>
        <strain evidence="3">CBS 626.80</strain>
    </source>
</reference>
<accession>A0AAN6NMZ4</accession>
<feature type="compositionally biased region" description="Polar residues" evidence="1">
    <location>
        <begin position="368"/>
        <end position="380"/>
    </location>
</feature>
<feature type="compositionally biased region" description="Gly residues" evidence="1">
    <location>
        <begin position="460"/>
        <end position="475"/>
    </location>
</feature>
<feature type="region of interest" description="Disordered" evidence="1">
    <location>
        <begin position="301"/>
        <end position="320"/>
    </location>
</feature>
<evidence type="ECO:0000313" key="3">
    <source>
        <dbReference type="EMBL" id="KAK3948841.1"/>
    </source>
</evidence>
<comment type="caution">
    <text evidence="3">The sequence shown here is derived from an EMBL/GenBank/DDBJ whole genome shotgun (WGS) entry which is preliminary data.</text>
</comment>
<proteinExistence type="predicted"/>